<protein>
    <submittedName>
        <fullName evidence="1">Uncharacterized protein</fullName>
    </submittedName>
</protein>
<sequence length="23" mass="2667">FFDNLGDKLILDDIDIDIILAFQ</sequence>
<name>A0A383E2D1_9ZZZZ</name>
<accession>A0A383E2D1</accession>
<evidence type="ECO:0000313" key="1">
    <source>
        <dbReference type="EMBL" id="SVE50555.1"/>
    </source>
</evidence>
<gene>
    <name evidence="1" type="ORF">METZ01_LOCUS503409</name>
</gene>
<dbReference type="AlphaFoldDB" id="A0A383E2D1"/>
<reference evidence="1" key="1">
    <citation type="submission" date="2018-05" db="EMBL/GenBank/DDBJ databases">
        <authorList>
            <person name="Lanie J.A."/>
            <person name="Ng W.-L."/>
            <person name="Kazmierczak K.M."/>
            <person name="Andrzejewski T.M."/>
            <person name="Davidsen T.M."/>
            <person name="Wayne K.J."/>
            <person name="Tettelin H."/>
            <person name="Glass J.I."/>
            <person name="Rusch D."/>
            <person name="Podicherti R."/>
            <person name="Tsui H.-C.T."/>
            <person name="Winkler M.E."/>
        </authorList>
    </citation>
    <scope>NUCLEOTIDE SEQUENCE</scope>
</reference>
<dbReference type="EMBL" id="UINC01221983">
    <property type="protein sequence ID" value="SVE50555.1"/>
    <property type="molecule type" value="Genomic_DNA"/>
</dbReference>
<proteinExistence type="predicted"/>
<feature type="non-terminal residue" evidence="1">
    <location>
        <position position="1"/>
    </location>
</feature>
<organism evidence="1">
    <name type="scientific">marine metagenome</name>
    <dbReference type="NCBI Taxonomy" id="408172"/>
    <lineage>
        <taxon>unclassified sequences</taxon>
        <taxon>metagenomes</taxon>
        <taxon>ecological metagenomes</taxon>
    </lineage>
</organism>